<evidence type="ECO:0000256" key="11">
    <source>
        <dbReference type="ARBA" id="ARBA00023136"/>
    </source>
</evidence>
<evidence type="ECO:0000256" key="8">
    <source>
        <dbReference type="ARBA" id="ARBA00022968"/>
    </source>
</evidence>
<comment type="caution">
    <text evidence="15">The sequence shown here is derived from an EMBL/GenBank/DDBJ whole genome shotgun (WGS) entry which is preliminary data.</text>
</comment>
<comment type="similarity">
    <text evidence="13">Belongs to the CcmE/CycJ family.</text>
</comment>
<dbReference type="GO" id="GO:0017003">
    <property type="term" value="P:protein-heme linkage"/>
    <property type="evidence" value="ECO:0007669"/>
    <property type="project" value="UniProtKB-UniRule"/>
</dbReference>
<dbReference type="Pfam" id="PF03100">
    <property type="entry name" value="CcmE"/>
    <property type="match status" value="1"/>
</dbReference>
<dbReference type="Proteomes" id="UP000256774">
    <property type="component" value="Unassembled WGS sequence"/>
</dbReference>
<organism evidence="15 16">
    <name type="scientific">Paraperlucidibaca baekdonensis</name>
    <dbReference type="NCBI Taxonomy" id="748120"/>
    <lineage>
        <taxon>Bacteria</taxon>
        <taxon>Pseudomonadati</taxon>
        <taxon>Pseudomonadota</taxon>
        <taxon>Gammaproteobacteria</taxon>
        <taxon>Moraxellales</taxon>
        <taxon>Moraxellaceae</taxon>
        <taxon>Paraperlucidibaca</taxon>
    </lineage>
</organism>
<protein>
    <recommendedName>
        <fullName evidence="13">Cytochrome c-type biogenesis protein CcmE</fullName>
    </recommendedName>
    <alternativeName>
        <fullName evidence="13">Cytochrome c maturation protein E</fullName>
    </alternativeName>
    <alternativeName>
        <fullName evidence="13">Heme chaperone CcmE</fullName>
    </alternativeName>
</protein>
<evidence type="ECO:0000256" key="14">
    <source>
        <dbReference type="PIRSR" id="PIRSR604329-50"/>
    </source>
</evidence>
<dbReference type="NCBIfam" id="NF009729">
    <property type="entry name" value="PRK13254.1-3"/>
    <property type="match status" value="1"/>
</dbReference>
<keyword evidence="5 13" id="KW-0812">Transmembrane</keyword>
<evidence type="ECO:0000256" key="12">
    <source>
        <dbReference type="ARBA" id="ARBA00056663"/>
    </source>
</evidence>
<dbReference type="HAMAP" id="MF_01959">
    <property type="entry name" value="CcmE"/>
    <property type="match status" value="1"/>
</dbReference>
<dbReference type="InterPro" id="IPR004329">
    <property type="entry name" value="CcmE"/>
</dbReference>
<dbReference type="GO" id="GO:0005886">
    <property type="term" value="C:plasma membrane"/>
    <property type="evidence" value="ECO:0007669"/>
    <property type="project" value="UniProtKB-SubCell"/>
</dbReference>
<feature type="binding site" description="covalent" evidence="13 14">
    <location>
        <position position="123"/>
    </location>
    <ligand>
        <name>heme</name>
        <dbReference type="ChEBI" id="CHEBI:30413"/>
    </ligand>
</feature>
<dbReference type="Gene3D" id="2.40.50.140">
    <property type="entry name" value="Nucleic acid-binding proteins"/>
    <property type="match status" value="1"/>
</dbReference>
<dbReference type="SUPFAM" id="SSF82093">
    <property type="entry name" value="Heme chaperone CcmE"/>
    <property type="match status" value="1"/>
</dbReference>
<gene>
    <name evidence="13" type="primary">ccmE</name>
    <name evidence="13" type="synonym">cycJ</name>
    <name evidence="15" type="ORF">DFR26_1932</name>
</gene>
<evidence type="ECO:0000256" key="5">
    <source>
        <dbReference type="ARBA" id="ARBA00022692"/>
    </source>
</evidence>
<dbReference type="InterPro" id="IPR012340">
    <property type="entry name" value="NA-bd_OB-fold"/>
</dbReference>
<reference evidence="15 16" key="1">
    <citation type="submission" date="2018-08" db="EMBL/GenBank/DDBJ databases">
        <title>Genomic Encyclopedia of Type Strains, Phase IV (KMG-IV): sequencing the most valuable type-strain genomes for metagenomic binning, comparative biology and taxonomic classification.</title>
        <authorList>
            <person name="Goeker M."/>
        </authorList>
    </citation>
    <scope>NUCLEOTIDE SEQUENCE [LARGE SCALE GENOMIC DNA]</scope>
    <source>
        <strain evidence="15 16">DSM 26022</strain>
    </source>
</reference>
<dbReference type="NCBIfam" id="NF009727">
    <property type="entry name" value="PRK13254.1-1"/>
    <property type="match status" value="1"/>
</dbReference>
<evidence type="ECO:0000256" key="3">
    <source>
        <dbReference type="ARBA" id="ARBA00022519"/>
    </source>
</evidence>
<keyword evidence="11 13" id="KW-0472">Membrane</keyword>
<keyword evidence="6 13" id="KW-0479">Metal-binding</keyword>
<evidence type="ECO:0000313" key="16">
    <source>
        <dbReference type="Proteomes" id="UP000256774"/>
    </source>
</evidence>
<evidence type="ECO:0000313" key="15">
    <source>
        <dbReference type="EMBL" id="REH36796.1"/>
    </source>
</evidence>
<keyword evidence="3" id="KW-0997">Cell inner membrane</keyword>
<dbReference type="FunFam" id="2.40.50.140:FF:000104">
    <property type="entry name" value="Cytochrome c-type biogenesis protein CcmE"/>
    <property type="match status" value="1"/>
</dbReference>
<dbReference type="GO" id="GO:0020037">
    <property type="term" value="F:heme binding"/>
    <property type="evidence" value="ECO:0007669"/>
    <property type="project" value="InterPro"/>
</dbReference>
<keyword evidence="9 13" id="KW-1133">Transmembrane helix</keyword>
<keyword evidence="7 13" id="KW-0201">Cytochrome c-type biogenesis</keyword>
<keyword evidence="16" id="KW-1185">Reference proteome</keyword>
<name>A0A3E0H1R3_9GAMM</name>
<dbReference type="NCBIfam" id="NF009731">
    <property type="entry name" value="PRK13254.1-5"/>
    <property type="match status" value="1"/>
</dbReference>
<dbReference type="RefSeq" id="WP_116208746.1">
    <property type="nucleotide sequence ID" value="NZ_QUNR01000004.1"/>
</dbReference>
<dbReference type="PANTHER" id="PTHR34128:SF2">
    <property type="entry name" value="CYTOCHROME C-TYPE BIOGENESIS PROTEIN CCME HOMOLOG, MITOCHONDRIAL"/>
    <property type="match status" value="1"/>
</dbReference>
<comment type="subcellular location">
    <subcellularLocation>
        <location evidence="1">Cell inner membrane</location>
    </subcellularLocation>
    <subcellularLocation>
        <location evidence="13">Cell membrane</location>
        <topology evidence="13">Single-pass type II membrane protein</topology>
    </subcellularLocation>
</comment>
<keyword evidence="2 13" id="KW-1003">Cell membrane</keyword>
<keyword evidence="4 13" id="KW-0349">Heme</keyword>
<evidence type="ECO:0000256" key="7">
    <source>
        <dbReference type="ARBA" id="ARBA00022748"/>
    </source>
</evidence>
<feature type="topological domain" description="Cytoplasmic" evidence="13">
    <location>
        <begin position="1"/>
        <end position="8"/>
    </location>
</feature>
<dbReference type="AlphaFoldDB" id="A0A3E0H1R3"/>
<dbReference type="EMBL" id="QUNR01000004">
    <property type="protein sequence ID" value="REH36796.1"/>
    <property type="molecule type" value="Genomic_DNA"/>
</dbReference>
<evidence type="ECO:0000256" key="13">
    <source>
        <dbReference type="HAMAP-Rule" id="MF_01959"/>
    </source>
</evidence>
<dbReference type="GO" id="GO:0046872">
    <property type="term" value="F:metal ion binding"/>
    <property type="evidence" value="ECO:0007669"/>
    <property type="project" value="UniProtKB-KW"/>
</dbReference>
<evidence type="ECO:0000256" key="6">
    <source>
        <dbReference type="ARBA" id="ARBA00022723"/>
    </source>
</evidence>
<evidence type="ECO:0000256" key="1">
    <source>
        <dbReference type="ARBA" id="ARBA00004533"/>
    </source>
</evidence>
<feature type="binding site" description="axial binding residue" evidence="13 14">
    <location>
        <position position="127"/>
    </location>
    <ligand>
        <name>heme</name>
        <dbReference type="ChEBI" id="CHEBI:30413"/>
    </ligand>
    <ligandPart>
        <name>Fe</name>
        <dbReference type="ChEBI" id="CHEBI:18248"/>
    </ligandPart>
</feature>
<keyword evidence="8 13" id="KW-0735">Signal-anchor</keyword>
<dbReference type="GO" id="GO:0017004">
    <property type="term" value="P:cytochrome complex assembly"/>
    <property type="evidence" value="ECO:0007669"/>
    <property type="project" value="UniProtKB-KW"/>
</dbReference>
<dbReference type="PANTHER" id="PTHR34128">
    <property type="entry name" value="CYTOCHROME C-TYPE BIOGENESIS PROTEIN CCME HOMOLOG, MITOCHONDRIAL"/>
    <property type="match status" value="1"/>
</dbReference>
<accession>A0A3E0H1R3</accession>
<comment type="function">
    <text evidence="12 13">Heme chaperone required for the biogenesis of c-type cytochromes. Transiently binds heme delivered by CcmC and transfers the heme to apo-cytochromes in a process facilitated by CcmF and CcmH.</text>
</comment>
<evidence type="ECO:0000256" key="10">
    <source>
        <dbReference type="ARBA" id="ARBA00023004"/>
    </source>
</evidence>
<evidence type="ECO:0000256" key="4">
    <source>
        <dbReference type="ARBA" id="ARBA00022617"/>
    </source>
</evidence>
<feature type="topological domain" description="Extracellular" evidence="13">
    <location>
        <begin position="30"/>
        <end position="150"/>
    </location>
</feature>
<dbReference type="OrthoDB" id="9793584at2"/>
<sequence>MHPQRRRRLIWIIALLLGLGAVVALASYALRQNINLFYTPSQLAANEAQEGRRIQVGGLVVQGSVQRSADSLAVRFMLSDLQANVPVQFNGILPDLFREGQGIVANGVWSNGEVMADEVLAKHDENYMPPRVKEAIEAAGHPGDGNKAAY</sequence>
<keyword evidence="10 13" id="KW-0408">Iron</keyword>
<proteinExistence type="inferred from homology"/>
<evidence type="ECO:0000256" key="9">
    <source>
        <dbReference type="ARBA" id="ARBA00022989"/>
    </source>
</evidence>
<evidence type="ECO:0000256" key="2">
    <source>
        <dbReference type="ARBA" id="ARBA00022475"/>
    </source>
</evidence>
<dbReference type="InterPro" id="IPR036127">
    <property type="entry name" value="CcmE-like_sf"/>
</dbReference>